<dbReference type="Pfam" id="PF00069">
    <property type="entry name" value="Pkinase"/>
    <property type="match status" value="1"/>
</dbReference>
<name>A0ABR2JF61_9EUKA</name>
<dbReference type="PANTHER" id="PTHR24058:SF22">
    <property type="entry name" value="DUAL SPECIFICITY TYROSINE-PHOSPHORYLATION-REGULATED KINASE 4"/>
    <property type="match status" value="1"/>
</dbReference>
<dbReference type="InterPro" id="IPR042521">
    <property type="entry name" value="DYRK"/>
</dbReference>
<protein>
    <recommendedName>
        <fullName evidence="2">dual-specificity kinase</fullName>
        <ecNumber evidence="2">2.7.12.1</ecNumber>
    </recommendedName>
</protein>
<dbReference type="PROSITE" id="PS00107">
    <property type="entry name" value="PROTEIN_KINASE_ATP"/>
    <property type="match status" value="1"/>
</dbReference>
<dbReference type="InterPro" id="IPR011009">
    <property type="entry name" value="Kinase-like_dom_sf"/>
</dbReference>
<sequence>MFEVEPPKKHFVRHSVPKNQIKSDKTASKPKSPRTKKIRPPVPTLNICFQGQEENENVTQKVRSPRNKRRNASTARASNPRFRNNKQRKSPSPHRINSDGMIKEPPITAEEAKSNYSSALTSFELEEISIYDEIYFLGQKSKKIKSNTTGGSNHGFDDSNHHYKAVVGDQIAYRFEIRAVLGKGAFGQVLRCFDHKTKKNVALKLIINTEQMREQGEVEISILQHLNAATGHENSCIIRGLDYFIFRNHICATFEILGQNLYEFSRSMHFRPLTNPQIKSIATDILNGLAFIHNNHVIHCDMKPENILLCPGSTMKTRIIDFGSSCYIGRQKYEYIQSRFYRAPEVILGLPYGPPMDIWSFGCIIGELMIGKPLFPGYDEAEQLEMYMEVLGLPPREMIDQCSRKRYFFDSTYHPLVRSQARRKRRVGSLSLKALTKLKDPLLLDLLSKCFVWNQNVRITAEEALKHPFFTAKEIKSARTSYQLPGLRNWR</sequence>
<evidence type="ECO:0000256" key="3">
    <source>
        <dbReference type="ARBA" id="ARBA00022527"/>
    </source>
</evidence>
<keyword evidence="16" id="KW-1185">Reference proteome</keyword>
<keyword evidence="5 11" id="KW-0547">Nucleotide-binding</keyword>
<comment type="similarity">
    <text evidence="1">Belongs to the protein kinase superfamily. CMGC Ser/Thr protein kinase family. MNB/DYRK subfamily.</text>
</comment>
<feature type="compositionally biased region" description="Basic residues" evidence="13">
    <location>
        <begin position="83"/>
        <end position="92"/>
    </location>
</feature>
<evidence type="ECO:0000256" key="5">
    <source>
        <dbReference type="ARBA" id="ARBA00022741"/>
    </source>
</evidence>
<evidence type="ECO:0000256" key="9">
    <source>
        <dbReference type="ARBA" id="ARBA00049308"/>
    </source>
</evidence>
<dbReference type="Proteomes" id="UP001470230">
    <property type="component" value="Unassembled WGS sequence"/>
</dbReference>
<evidence type="ECO:0000256" key="2">
    <source>
        <dbReference type="ARBA" id="ARBA00013203"/>
    </source>
</evidence>
<evidence type="ECO:0000313" key="16">
    <source>
        <dbReference type="Proteomes" id="UP001470230"/>
    </source>
</evidence>
<comment type="caution">
    <text evidence="15">The sequence shown here is derived from an EMBL/GenBank/DDBJ whole genome shotgun (WGS) entry which is preliminary data.</text>
</comment>
<reference evidence="15 16" key="1">
    <citation type="submission" date="2024-04" db="EMBL/GenBank/DDBJ databases">
        <title>Tritrichomonas musculus Genome.</title>
        <authorList>
            <person name="Alves-Ferreira E."/>
            <person name="Grigg M."/>
            <person name="Lorenzi H."/>
            <person name="Galac M."/>
        </authorList>
    </citation>
    <scope>NUCLEOTIDE SEQUENCE [LARGE SCALE GENOMIC DNA]</scope>
    <source>
        <strain evidence="15 16">EAF2021</strain>
    </source>
</reference>
<evidence type="ECO:0000259" key="14">
    <source>
        <dbReference type="PROSITE" id="PS50011"/>
    </source>
</evidence>
<comment type="catalytic activity">
    <reaction evidence="10">
        <text>L-tyrosyl-[protein] + ATP = O-phospho-L-tyrosyl-[protein] + ADP + H(+)</text>
        <dbReference type="Rhea" id="RHEA:10596"/>
        <dbReference type="Rhea" id="RHEA-COMP:10136"/>
        <dbReference type="Rhea" id="RHEA-COMP:20101"/>
        <dbReference type="ChEBI" id="CHEBI:15378"/>
        <dbReference type="ChEBI" id="CHEBI:30616"/>
        <dbReference type="ChEBI" id="CHEBI:46858"/>
        <dbReference type="ChEBI" id="CHEBI:61978"/>
        <dbReference type="ChEBI" id="CHEBI:456216"/>
        <dbReference type="EC" id="2.7.12.1"/>
    </reaction>
</comment>
<comment type="catalytic activity">
    <reaction evidence="8">
        <text>L-seryl-[protein] + ATP = O-phospho-L-seryl-[protein] + ADP + H(+)</text>
        <dbReference type="Rhea" id="RHEA:17989"/>
        <dbReference type="Rhea" id="RHEA-COMP:9863"/>
        <dbReference type="Rhea" id="RHEA-COMP:11604"/>
        <dbReference type="ChEBI" id="CHEBI:15378"/>
        <dbReference type="ChEBI" id="CHEBI:29999"/>
        <dbReference type="ChEBI" id="CHEBI:30616"/>
        <dbReference type="ChEBI" id="CHEBI:83421"/>
        <dbReference type="ChEBI" id="CHEBI:456216"/>
        <dbReference type="EC" id="2.7.12.1"/>
    </reaction>
</comment>
<keyword evidence="7 11" id="KW-0067">ATP-binding</keyword>
<dbReference type="Gene3D" id="3.30.200.20">
    <property type="entry name" value="Phosphorylase Kinase, domain 1"/>
    <property type="match status" value="1"/>
</dbReference>
<dbReference type="SUPFAM" id="SSF56112">
    <property type="entry name" value="Protein kinase-like (PK-like)"/>
    <property type="match status" value="1"/>
</dbReference>
<dbReference type="PROSITE" id="PS50011">
    <property type="entry name" value="PROTEIN_KINASE_DOM"/>
    <property type="match status" value="1"/>
</dbReference>
<dbReference type="EC" id="2.7.12.1" evidence="2"/>
<evidence type="ECO:0000256" key="4">
    <source>
        <dbReference type="ARBA" id="ARBA00022679"/>
    </source>
</evidence>
<dbReference type="InterPro" id="IPR017441">
    <property type="entry name" value="Protein_kinase_ATP_BS"/>
</dbReference>
<dbReference type="PANTHER" id="PTHR24058">
    <property type="entry name" value="DUAL SPECIFICITY PROTEIN KINASE"/>
    <property type="match status" value="1"/>
</dbReference>
<organism evidence="15 16">
    <name type="scientific">Tritrichomonas musculus</name>
    <dbReference type="NCBI Taxonomy" id="1915356"/>
    <lineage>
        <taxon>Eukaryota</taxon>
        <taxon>Metamonada</taxon>
        <taxon>Parabasalia</taxon>
        <taxon>Tritrichomonadida</taxon>
        <taxon>Tritrichomonadidae</taxon>
        <taxon>Tritrichomonas</taxon>
    </lineage>
</organism>
<dbReference type="CDD" id="cd14210">
    <property type="entry name" value="PKc_DYRK"/>
    <property type="match status" value="1"/>
</dbReference>
<feature type="binding site" evidence="11">
    <location>
        <position position="204"/>
    </location>
    <ligand>
        <name>ATP</name>
        <dbReference type="ChEBI" id="CHEBI:30616"/>
    </ligand>
</feature>
<feature type="domain" description="Protein kinase" evidence="14">
    <location>
        <begin position="175"/>
        <end position="470"/>
    </location>
</feature>
<gene>
    <name evidence="15" type="ORF">M9Y10_005728</name>
</gene>
<evidence type="ECO:0000256" key="11">
    <source>
        <dbReference type="PROSITE-ProRule" id="PRU10141"/>
    </source>
</evidence>
<keyword evidence="3 12" id="KW-0723">Serine/threonine-protein kinase</keyword>
<comment type="catalytic activity">
    <reaction evidence="9">
        <text>L-threonyl-[protein] + ATP = O-phospho-L-threonyl-[protein] + ADP + H(+)</text>
        <dbReference type="Rhea" id="RHEA:46608"/>
        <dbReference type="Rhea" id="RHEA-COMP:11060"/>
        <dbReference type="Rhea" id="RHEA-COMP:11605"/>
        <dbReference type="ChEBI" id="CHEBI:15378"/>
        <dbReference type="ChEBI" id="CHEBI:30013"/>
        <dbReference type="ChEBI" id="CHEBI:30616"/>
        <dbReference type="ChEBI" id="CHEBI:61977"/>
        <dbReference type="ChEBI" id="CHEBI:456216"/>
        <dbReference type="EC" id="2.7.12.1"/>
    </reaction>
</comment>
<dbReference type="SMART" id="SM00220">
    <property type="entry name" value="S_TKc"/>
    <property type="match status" value="1"/>
</dbReference>
<dbReference type="Gene3D" id="1.10.510.10">
    <property type="entry name" value="Transferase(Phosphotransferase) domain 1"/>
    <property type="match status" value="1"/>
</dbReference>
<keyword evidence="6" id="KW-0418">Kinase</keyword>
<evidence type="ECO:0000256" key="12">
    <source>
        <dbReference type="RuleBase" id="RU000304"/>
    </source>
</evidence>
<accession>A0ABR2JF61</accession>
<dbReference type="InterPro" id="IPR008271">
    <property type="entry name" value="Ser/Thr_kinase_AS"/>
</dbReference>
<evidence type="ECO:0000256" key="13">
    <source>
        <dbReference type="SAM" id="MobiDB-lite"/>
    </source>
</evidence>
<dbReference type="InterPro" id="IPR050494">
    <property type="entry name" value="Ser_Thr_dual-spec_kinase"/>
</dbReference>
<evidence type="ECO:0000256" key="1">
    <source>
        <dbReference type="ARBA" id="ARBA00008867"/>
    </source>
</evidence>
<dbReference type="EMBL" id="JAPFFF010000012">
    <property type="protein sequence ID" value="KAK8875560.1"/>
    <property type="molecule type" value="Genomic_DNA"/>
</dbReference>
<evidence type="ECO:0000313" key="15">
    <source>
        <dbReference type="EMBL" id="KAK8875560.1"/>
    </source>
</evidence>
<dbReference type="Gene3D" id="3.30.10.30">
    <property type="entry name" value="DYRK"/>
    <property type="match status" value="1"/>
</dbReference>
<evidence type="ECO:0000256" key="10">
    <source>
        <dbReference type="ARBA" id="ARBA00051680"/>
    </source>
</evidence>
<evidence type="ECO:0000256" key="8">
    <source>
        <dbReference type="ARBA" id="ARBA00049003"/>
    </source>
</evidence>
<evidence type="ECO:0000256" key="7">
    <source>
        <dbReference type="ARBA" id="ARBA00022840"/>
    </source>
</evidence>
<proteinExistence type="inferred from homology"/>
<feature type="region of interest" description="Disordered" evidence="13">
    <location>
        <begin position="1"/>
        <end position="104"/>
    </location>
</feature>
<dbReference type="PROSITE" id="PS00108">
    <property type="entry name" value="PROTEIN_KINASE_ST"/>
    <property type="match status" value="1"/>
</dbReference>
<keyword evidence="4" id="KW-0808">Transferase</keyword>
<dbReference type="InterPro" id="IPR000719">
    <property type="entry name" value="Prot_kinase_dom"/>
</dbReference>
<evidence type="ECO:0000256" key="6">
    <source>
        <dbReference type="ARBA" id="ARBA00022777"/>
    </source>
</evidence>